<protein>
    <submittedName>
        <fullName evidence="1">Uncharacterized protein</fullName>
    </submittedName>
</protein>
<dbReference type="Proteomes" id="UP000775213">
    <property type="component" value="Unassembled WGS sequence"/>
</dbReference>
<sequence length="68" mass="7531">MRARFSYKAKTLNYFSGALPSFAASMCLGMEIDRLLSHCFSEISAVETVFYKLSSLVVFLIATSQPAL</sequence>
<comment type="caution">
    <text evidence="1">The sequence shown here is derived from an EMBL/GenBank/DDBJ whole genome shotgun (WGS) entry which is preliminary data.</text>
</comment>
<evidence type="ECO:0000313" key="2">
    <source>
        <dbReference type="Proteomes" id="UP000775213"/>
    </source>
</evidence>
<organism evidence="1 2">
    <name type="scientific">Dendrobium chrysotoxum</name>
    <name type="common">Orchid</name>
    <dbReference type="NCBI Taxonomy" id="161865"/>
    <lineage>
        <taxon>Eukaryota</taxon>
        <taxon>Viridiplantae</taxon>
        <taxon>Streptophyta</taxon>
        <taxon>Embryophyta</taxon>
        <taxon>Tracheophyta</taxon>
        <taxon>Spermatophyta</taxon>
        <taxon>Magnoliopsida</taxon>
        <taxon>Liliopsida</taxon>
        <taxon>Asparagales</taxon>
        <taxon>Orchidaceae</taxon>
        <taxon>Epidendroideae</taxon>
        <taxon>Malaxideae</taxon>
        <taxon>Dendrobiinae</taxon>
        <taxon>Dendrobium</taxon>
    </lineage>
</organism>
<gene>
    <name evidence="1" type="ORF">IEQ34_015785</name>
</gene>
<keyword evidence="2" id="KW-1185">Reference proteome</keyword>
<proteinExistence type="predicted"/>
<reference evidence="1 2" key="1">
    <citation type="journal article" date="2021" name="Hortic Res">
        <title>Chromosome-scale assembly of the Dendrobium chrysotoxum genome enhances the understanding of orchid evolution.</title>
        <authorList>
            <person name="Zhang Y."/>
            <person name="Zhang G.Q."/>
            <person name="Zhang D."/>
            <person name="Liu X.D."/>
            <person name="Xu X.Y."/>
            <person name="Sun W.H."/>
            <person name="Yu X."/>
            <person name="Zhu X."/>
            <person name="Wang Z.W."/>
            <person name="Zhao X."/>
            <person name="Zhong W.Y."/>
            <person name="Chen H."/>
            <person name="Yin W.L."/>
            <person name="Huang T."/>
            <person name="Niu S.C."/>
            <person name="Liu Z.J."/>
        </authorList>
    </citation>
    <scope>NUCLEOTIDE SEQUENCE [LARGE SCALE GENOMIC DNA]</scope>
    <source>
        <strain evidence="1">Lindl</strain>
    </source>
</reference>
<name>A0AAV7GJG0_DENCH</name>
<dbReference type="AlphaFoldDB" id="A0AAV7GJG0"/>
<dbReference type="EMBL" id="JAGFBR010000014">
    <property type="protein sequence ID" value="KAH0455753.1"/>
    <property type="molecule type" value="Genomic_DNA"/>
</dbReference>
<accession>A0AAV7GJG0</accession>
<evidence type="ECO:0000313" key="1">
    <source>
        <dbReference type="EMBL" id="KAH0455753.1"/>
    </source>
</evidence>